<name>A0A7W8XAV7_9HYPH</name>
<evidence type="ECO:0000313" key="2">
    <source>
        <dbReference type="Proteomes" id="UP000585507"/>
    </source>
</evidence>
<dbReference type="AlphaFoldDB" id="A0A7W8XAV7"/>
<reference evidence="1 2" key="1">
    <citation type="submission" date="2020-08" db="EMBL/GenBank/DDBJ databases">
        <title>Genomic Encyclopedia of Type Strains, Phase IV (KMG-V): Genome sequencing to study the core and pangenomes of soil and plant-associated prokaryotes.</title>
        <authorList>
            <person name="Whitman W."/>
        </authorList>
    </citation>
    <scope>NUCLEOTIDE SEQUENCE [LARGE SCALE GENOMIC DNA]</scope>
    <source>
        <strain evidence="1 2">SEMIA 4084</strain>
    </source>
</reference>
<dbReference type="PIRSF" id="PIRSF019307">
    <property type="entry name" value="UCP019307"/>
    <property type="match status" value="1"/>
</dbReference>
<dbReference type="Gene3D" id="2.60.120.10">
    <property type="entry name" value="Jelly Rolls"/>
    <property type="match status" value="1"/>
</dbReference>
<dbReference type="InterPro" id="IPR011051">
    <property type="entry name" value="RmlC_Cupin_sf"/>
</dbReference>
<comment type="caution">
    <text evidence="1">The sequence shown here is derived from an EMBL/GenBank/DDBJ whole genome shotgun (WGS) entry which is preliminary data.</text>
</comment>
<dbReference type="EMBL" id="JACHBK010000008">
    <property type="protein sequence ID" value="MBB5537108.1"/>
    <property type="molecule type" value="Genomic_DNA"/>
</dbReference>
<dbReference type="PANTHER" id="PTHR36448">
    <property type="entry name" value="BLR7373 PROTEIN"/>
    <property type="match status" value="1"/>
</dbReference>
<gene>
    <name evidence="1" type="ORF">GGD55_003823</name>
</gene>
<dbReference type="PANTHER" id="PTHR36448:SF2">
    <property type="entry name" value="CUPIN TYPE-1 DOMAIN-CONTAINING PROTEIN"/>
    <property type="match status" value="1"/>
</dbReference>
<dbReference type="InterPro" id="IPR047121">
    <property type="entry name" value="YjiB-like"/>
</dbReference>
<proteinExistence type="predicted"/>
<dbReference type="InterPro" id="IPR014710">
    <property type="entry name" value="RmlC-like_jellyroll"/>
</dbReference>
<dbReference type="InterPro" id="IPR014500">
    <property type="entry name" value="UCP019307_cupin"/>
</dbReference>
<evidence type="ECO:0000313" key="1">
    <source>
        <dbReference type="EMBL" id="MBB5537108.1"/>
    </source>
</evidence>
<keyword evidence="2" id="KW-1185">Reference proteome</keyword>
<accession>A0A7W8XAV7</accession>
<dbReference type="CDD" id="cd02219">
    <property type="entry name" value="cupin_YjlB-like"/>
    <property type="match status" value="1"/>
</dbReference>
<dbReference type="RefSeq" id="WP_018329323.1">
    <property type="nucleotide sequence ID" value="NZ_JACHBK010000008.1"/>
</dbReference>
<dbReference type="SUPFAM" id="SSF51182">
    <property type="entry name" value="RmlC-like cupins"/>
    <property type="match status" value="1"/>
</dbReference>
<protein>
    <submittedName>
        <fullName evidence="1">Uncharacterized protein YjlB</fullName>
    </submittedName>
</protein>
<dbReference type="Proteomes" id="UP000585507">
    <property type="component" value="Unassembled WGS sequence"/>
</dbReference>
<organism evidence="1 2">
    <name type="scientific">Rhizobium giardinii</name>
    <dbReference type="NCBI Taxonomy" id="56731"/>
    <lineage>
        <taxon>Bacteria</taxon>
        <taxon>Pseudomonadati</taxon>
        <taxon>Pseudomonadota</taxon>
        <taxon>Alphaproteobacteria</taxon>
        <taxon>Hyphomicrobiales</taxon>
        <taxon>Rhizobiaceae</taxon>
        <taxon>Rhizobium/Agrobacterium group</taxon>
        <taxon>Rhizobium</taxon>
    </lineage>
</organism>
<sequence>MRVETILFGASDWVPNNPELPVVLYRQAIADGTDLATAFEERFAQNGWEDCWRNGVFSYQHYHTGAHEVLGIARGEARLLIGGTGGRQIDVSASDCIVLPAGTGHCRTSASPDFLVVGAYPPNQTADIRTEAAGTMDLQTIRAVPLPRADPIEGNPGILTRAWHIDG</sequence>